<keyword evidence="2" id="KW-0479">Metal-binding</keyword>
<feature type="domain" description="Fumarylacetoacetase-like C-terminal" evidence="3">
    <location>
        <begin position="168"/>
        <end position="377"/>
    </location>
</feature>
<dbReference type="PANTHER" id="PTHR11820">
    <property type="entry name" value="ACYLPYRUVASE"/>
    <property type="match status" value="1"/>
</dbReference>
<dbReference type="Pfam" id="PF01557">
    <property type="entry name" value="FAA_hydrolase"/>
    <property type="match status" value="1"/>
</dbReference>
<name>A0ABQ8R884_FUSEQ</name>
<protein>
    <recommendedName>
        <fullName evidence="3">Fumarylacetoacetase-like C-terminal domain-containing protein</fullName>
    </recommendedName>
</protein>
<dbReference type="Proteomes" id="UP001152024">
    <property type="component" value="Unassembled WGS sequence"/>
</dbReference>
<dbReference type="PANTHER" id="PTHR11820:SF7">
    <property type="entry name" value="ACYLPYRUVASE FAHD1, MITOCHONDRIAL"/>
    <property type="match status" value="1"/>
</dbReference>
<evidence type="ECO:0000256" key="2">
    <source>
        <dbReference type="ARBA" id="ARBA00022723"/>
    </source>
</evidence>
<keyword evidence="5" id="KW-1185">Reference proteome</keyword>
<gene>
    <name evidence="4" type="ORF">NW768_007602</name>
</gene>
<evidence type="ECO:0000313" key="5">
    <source>
        <dbReference type="Proteomes" id="UP001152024"/>
    </source>
</evidence>
<evidence type="ECO:0000313" key="4">
    <source>
        <dbReference type="EMBL" id="KAJ4129071.1"/>
    </source>
</evidence>
<dbReference type="InterPro" id="IPR011234">
    <property type="entry name" value="Fumarylacetoacetase-like_C"/>
</dbReference>
<dbReference type="EMBL" id="JAOQBH010000011">
    <property type="protein sequence ID" value="KAJ4129071.1"/>
    <property type="molecule type" value="Genomic_DNA"/>
</dbReference>
<evidence type="ECO:0000259" key="3">
    <source>
        <dbReference type="Pfam" id="PF01557"/>
    </source>
</evidence>
<evidence type="ECO:0000256" key="1">
    <source>
        <dbReference type="ARBA" id="ARBA00010211"/>
    </source>
</evidence>
<proteinExistence type="inferred from homology"/>
<organism evidence="4 5">
    <name type="scientific">Fusarium equiseti</name>
    <name type="common">Fusarium scirpi</name>
    <dbReference type="NCBI Taxonomy" id="61235"/>
    <lineage>
        <taxon>Eukaryota</taxon>
        <taxon>Fungi</taxon>
        <taxon>Dikarya</taxon>
        <taxon>Ascomycota</taxon>
        <taxon>Pezizomycotina</taxon>
        <taxon>Sordariomycetes</taxon>
        <taxon>Hypocreomycetidae</taxon>
        <taxon>Hypocreales</taxon>
        <taxon>Nectriaceae</taxon>
        <taxon>Fusarium</taxon>
        <taxon>Fusarium incarnatum-equiseti species complex</taxon>
    </lineage>
</organism>
<reference evidence="4" key="1">
    <citation type="submission" date="2022-09" db="EMBL/GenBank/DDBJ databases">
        <title>Fusarium specimens isolated from Avocado Roots.</title>
        <authorList>
            <person name="Stajich J."/>
            <person name="Roper C."/>
            <person name="Heimlech-Rivalta G."/>
        </authorList>
    </citation>
    <scope>NUCLEOTIDE SEQUENCE</scope>
    <source>
        <strain evidence="4">CF00095</strain>
    </source>
</reference>
<dbReference type="InterPro" id="IPR036663">
    <property type="entry name" value="Fumarylacetoacetase_C_sf"/>
</dbReference>
<sequence length="384" mass="41688">MFDQTTLNRATVEIINLGDASNLETKFWAIMYSLVLFEIEVLTEFTSGGLLWWSKTYRAELRQFQGRHIASELAEDPEFGVKATLEPTMASHRFSRLVRFVPTADPNKVLIGQPQQDDIDVGMALYQNLEVKVHVFSGHSILDPGQKTGATAVISRLLSPLASSEAGTIRCIGLNYKNHAAEVGLDLPTLPTVFLKPSTSIGDPWPSVTPLPKLTQVDDCGDYEAELAVVIGRSAKNVSKDAAMDYILGYTAANDVSSRTSQFAQSQWCFSKGFDGSCPLGPALVSKEAMPDPSKFRMRGLKGAQVLQDSHVDDLIFDIPTLVSFLSQGTTLPPGTVILTGTPAGVGVGRKPKITISDGDEFSVEILPHIGTLVNRFENEAVSE</sequence>
<dbReference type="SUPFAM" id="SSF56529">
    <property type="entry name" value="FAH"/>
    <property type="match status" value="1"/>
</dbReference>
<accession>A0ABQ8R884</accession>
<comment type="caution">
    <text evidence="4">The sequence shown here is derived from an EMBL/GenBank/DDBJ whole genome shotgun (WGS) entry which is preliminary data.</text>
</comment>
<comment type="similarity">
    <text evidence="1">Belongs to the FAH family.</text>
</comment>
<dbReference type="Gene3D" id="3.90.850.10">
    <property type="entry name" value="Fumarylacetoacetase-like, C-terminal domain"/>
    <property type="match status" value="1"/>
</dbReference>